<name>A0A8J6LJ89_TENMO</name>
<dbReference type="GO" id="GO:0006357">
    <property type="term" value="P:regulation of transcription by RNA polymerase II"/>
    <property type="evidence" value="ECO:0007669"/>
    <property type="project" value="TreeGrafter"/>
</dbReference>
<gene>
    <name evidence="3" type="ORF">GEV33_001924</name>
</gene>
<keyword evidence="4" id="KW-1185">Reference proteome</keyword>
<reference evidence="3" key="2">
    <citation type="submission" date="2021-08" db="EMBL/GenBank/DDBJ databases">
        <authorList>
            <person name="Eriksson T."/>
        </authorList>
    </citation>
    <scope>NUCLEOTIDE SEQUENCE</scope>
    <source>
        <strain evidence="3">Stoneville</strain>
        <tissue evidence="3">Whole head</tissue>
    </source>
</reference>
<comment type="caution">
    <text evidence="3">The sequence shown here is derived from an EMBL/GenBank/DDBJ whole genome shotgun (WGS) entry which is preliminary data.</text>
</comment>
<evidence type="ECO:0000313" key="3">
    <source>
        <dbReference type="EMBL" id="KAH0820867.1"/>
    </source>
</evidence>
<protein>
    <recommendedName>
        <fullName evidence="2">MADF domain-containing protein</fullName>
    </recommendedName>
</protein>
<dbReference type="AlphaFoldDB" id="A0A8J6LJ89"/>
<dbReference type="PROSITE" id="PS51029">
    <property type="entry name" value="MADF"/>
    <property type="match status" value="1"/>
</dbReference>
<accession>A0A8J6LJ89</accession>
<dbReference type="Proteomes" id="UP000719412">
    <property type="component" value="Unassembled WGS sequence"/>
</dbReference>
<dbReference type="InterPro" id="IPR006578">
    <property type="entry name" value="MADF-dom"/>
</dbReference>
<evidence type="ECO:0000259" key="2">
    <source>
        <dbReference type="PROSITE" id="PS51029"/>
    </source>
</evidence>
<feature type="domain" description="MADF" evidence="2">
    <location>
        <begin position="5"/>
        <end position="95"/>
    </location>
</feature>
<feature type="compositionally biased region" description="Low complexity" evidence="1">
    <location>
        <begin position="98"/>
        <end position="109"/>
    </location>
</feature>
<dbReference type="PANTHER" id="PTHR12243">
    <property type="entry name" value="MADF DOMAIN TRANSCRIPTION FACTOR"/>
    <property type="match status" value="1"/>
</dbReference>
<feature type="region of interest" description="Disordered" evidence="1">
    <location>
        <begin position="95"/>
        <end position="156"/>
    </location>
</feature>
<proteinExistence type="predicted"/>
<reference evidence="3" key="1">
    <citation type="journal article" date="2020" name="J Insects Food Feed">
        <title>The yellow mealworm (Tenebrio molitor) genome: a resource for the emerging insects as food and feed industry.</title>
        <authorList>
            <person name="Eriksson T."/>
            <person name="Andere A."/>
            <person name="Kelstrup H."/>
            <person name="Emery V."/>
            <person name="Picard C."/>
        </authorList>
    </citation>
    <scope>NUCLEOTIDE SEQUENCE</scope>
    <source>
        <strain evidence="3">Stoneville</strain>
        <tissue evidence="3">Whole head</tissue>
    </source>
</reference>
<sequence>MEDGLLATLVEAHSCLYDKQSPDFKNIHKKQNAWTEIATAMVTNAAECQRVRNNMRIRYARERKKGMETHSGMEYDVDHPWALFNSLRFLDKHIQPKNPSTSNTSPVSNWDSEEAYSTDETVDEAPKTPTKRAANENVRSPGPESQEPTRKRRATSNAALEATLANTAEVLAAYLKQQNADDSDKAFADYVHLTLKTFSKTTK</sequence>
<evidence type="ECO:0000256" key="1">
    <source>
        <dbReference type="SAM" id="MobiDB-lite"/>
    </source>
</evidence>
<dbReference type="PANTHER" id="PTHR12243:SF69">
    <property type="entry name" value="SI:CH73-59F11.3"/>
    <property type="match status" value="1"/>
</dbReference>
<dbReference type="SMART" id="SM00595">
    <property type="entry name" value="MADF"/>
    <property type="match status" value="1"/>
</dbReference>
<evidence type="ECO:0000313" key="4">
    <source>
        <dbReference type="Proteomes" id="UP000719412"/>
    </source>
</evidence>
<organism evidence="3 4">
    <name type="scientific">Tenebrio molitor</name>
    <name type="common">Yellow mealworm beetle</name>
    <dbReference type="NCBI Taxonomy" id="7067"/>
    <lineage>
        <taxon>Eukaryota</taxon>
        <taxon>Metazoa</taxon>
        <taxon>Ecdysozoa</taxon>
        <taxon>Arthropoda</taxon>
        <taxon>Hexapoda</taxon>
        <taxon>Insecta</taxon>
        <taxon>Pterygota</taxon>
        <taxon>Neoptera</taxon>
        <taxon>Endopterygota</taxon>
        <taxon>Coleoptera</taxon>
        <taxon>Polyphaga</taxon>
        <taxon>Cucujiformia</taxon>
        <taxon>Tenebrionidae</taxon>
        <taxon>Tenebrio</taxon>
    </lineage>
</organism>
<dbReference type="EMBL" id="JABDTM020010524">
    <property type="protein sequence ID" value="KAH0820867.1"/>
    <property type="molecule type" value="Genomic_DNA"/>
</dbReference>
<feature type="compositionally biased region" description="Acidic residues" evidence="1">
    <location>
        <begin position="111"/>
        <end position="123"/>
    </location>
</feature>
<dbReference type="Pfam" id="PF10545">
    <property type="entry name" value="MADF_DNA_bdg"/>
    <property type="match status" value="1"/>
</dbReference>
<dbReference type="InterPro" id="IPR039353">
    <property type="entry name" value="TF_Adf1"/>
</dbReference>
<dbReference type="GO" id="GO:0005667">
    <property type="term" value="C:transcription regulator complex"/>
    <property type="evidence" value="ECO:0007669"/>
    <property type="project" value="TreeGrafter"/>
</dbReference>
<dbReference type="GO" id="GO:0005634">
    <property type="term" value="C:nucleus"/>
    <property type="evidence" value="ECO:0007669"/>
    <property type="project" value="TreeGrafter"/>
</dbReference>